<gene>
    <name evidence="5" type="ORF">I4J89_32050</name>
</gene>
<protein>
    <submittedName>
        <fullName evidence="5">Helix-turn-helix transcriptional regulator</fullName>
    </submittedName>
</protein>
<dbReference type="PROSITE" id="PS00041">
    <property type="entry name" value="HTH_ARAC_FAMILY_1"/>
    <property type="match status" value="1"/>
</dbReference>
<dbReference type="PROSITE" id="PS01124">
    <property type="entry name" value="HTH_ARAC_FAMILY_2"/>
    <property type="match status" value="1"/>
</dbReference>
<dbReference type="EMBL" id="JADQTO010000018">
    <property type="protein sequence ID" value="MBG0566090.1"/>
    <property type="molecule type" value="Genomic_DNA"/>
</dbReference>
<dbReference type="SUPFAM" id="SSF46689">
    <property type="entry name" value="Homeodomain-like"/>
    <property type="match status" value="2"/>
</dbReference>
<accession>A0A931C9W5</accession>
<dbReference type="SMART" id="SM00342">
    <property type="entry name" value="HTH_ARAC"/>
    <property type="match status" value="1"/>
</dbReference>
<proteinExistence type="predicted"/>
<dbReference type="GO" id="GO:0003700">
    <property type="term" value="F:DNA-binding transcription factor activity"/>
    <property type="evidence" value="ECO:0007669"/>
    <property type="project" value="InterPro"/>
</dbReference>
<dbReference type="GO" id="GO:0043565">
    <property type="term" value="F:sequence-specific DNA binding"/>
    <property type="evidence" value="ECO:0007669"/>
    <property type="project" value="InterPro"/>
</dbReference>
<keyword evidence="6" id="KW-1185">Reference proteome</keyword>
<comment type="caution">
    <text evidence="5">The sequence shown here is derived from an EMBL/GenBank/DDBJ whole genome shotgun (WGS) entry which is preliminary data.</text>
</comment>
<feature type="domain" description="HTH araC/xylS-type" evidence="4">
    <location>
        <begin position="1"/>
        <end position="93"/>
    </location>
</feature>
<dbReference type="InterPro" id="IPR018060">
    <property type="entry name" value="HTH_AraC"/>
</dbReference>
<evidence type="ECO:0000256" key="1">
    <source>
        <dbReference type="ARBA" id="ARBA00023015"/>
    </source>
</evidence>
<name>A0A931C9W5_9ACTN</name>
<keyword evidence="2" id="KW-0238">DNA-binding</keyword>
<sequence>MRERLAHPQPLRTLAGAAAFSPFYFHQVFREITAVTPARFLATLRMAEARRLLLHSNLSVRQVGARVGYASPGTFSAQFGQLTSTPPSRFRTRARALGDARAAGASWWSRPHRQPYGGAPAMVLTRAPEPGSLVCACLMPAGSLRVHRGRWAPSTGLSRVSLTKPPACGEYAAFCMVIPAGTRIVDALVNDVPGSLHIGRARLSVSERPPPAVRAELRRPAPTDPPIAALLPLACPPDAAGPT</sequence>
<keyword evidence="3" id="KW-0804">Transcription</keyword>
<evidence type="ECO:0000256" key="2">
    <source>
        <dbReference type="ARBA" id="ARBA00023125"/>
    </source>
</evidence>
<dbReference type="Proteomes" id="UP000598146">
    <property type="component" value="Unassembled WGS sequence"/>
</dbReference>
<evidence type="ECO:0000259" key="4">
    <source>
        <dbReference type="PROSITE" id="PS01124"/>
    </source>
</evidence>
<dbReference type="Pfam" id="PF12833">
    <property type="entry name" value="HTH_18"/>
    <property type="match status" value="1"/>
</dbReference>
<dbReference type="InterPro" id="IPR009057">
    <property type="entry name" value="Homeodomain-like_sf"/>
</dbReference>
<dbReference type="AlphaFoldDB" id="A0A931C9W5"/>
<dbReference type="InterPro" id="IPR018062">
    <property type="entry name" value="HTH_AraC-typ_CS"/>
</dbReference>
<organism evidence="5 6">
    <name type="scientific">Actinoplanes aureus</name>
    <dbReference type="NCBI Taxonomy" id="2792083"/>
    <lineage>
        <taxon>Bacteria</taxon>
        <taxon>Bacillati</taxon>
        <taxon>Actinomycetota</taxon>
        <taxon>Actinomycetes</taxon>
        <taxon>Micromonosporales</taxon>
        <taxon>Micromonosporaceae</taxon>
        <taxon>Actinoplanes</taxon>
    </lineage>
</organism>
<evidence type="ECO:0000313" key="6">
    <source>
        <dbReference type="Proteomes" id="UP000598146"/>
    </source>
</evidence>
<dbReference type="PANTHER" id="PTHR43280:SF28">
    <property type="entry name" value="HTH-TYPE TRANSCRIPTIONAL ACTIVATOR RHAS"/>
    <property type="match status" value="1"/>
</dbReference>
<dbReference type="Gene3D" id="1.10.10.60">
    <property type="entry name" value="Homeodomain-like"/>
    <property type="match status" value="2"/>
</dbReference>
<evidence type="ECO:0000313" key="5">
    <source>
        <dbReference type="EMBL" id="MBG0566090.1"/>
    </source>
</evidence>
<evidence type="ECO:0000256" key="3">
    <source>
        <dbReference type="ARBA" id="ARBA00023163"/>
    </source>
</evidence>
<keyword evidence="1" id="KW-0805">Transcription regulation</keyword>
<dbReference type="PANTHER" id="PTHR43280">
    <property type="entry name" value="ARAC-FAMILY TRANSCRIPTIONAL REGULATOR"/>
    <property type="match status" value="1"/>
</dbReference>
<reference evidence="5" key="1">
    <citation type="submission" date="2020-11" db="EMBL/GenBank/DDBJ databases">
        <title>Isolation and identification of active actinomycetes.</title>
        <authorList>
            <person name="Sun X."/>
        </authorList>
    </citation>
    <scope>NUCLEOTIDE SEQUENCE</scope>
    <source>
        <strain evidence="5">NEAU-A11</strain>
    </source>
</reference>